<dbReference type="GO" id="GO:0006631">
    <property type="term" value="P:fatty acid metabolic process"/>
    <property type="evidence" value="ECO:0007669"/>
    <property type="project" value="TreeGrafter"/>
</dbReference>
<dbReference type="SUPFAM" id="SSF56801">
    <property type="entry name" value="Acetyl-CoA synthetase-like"/>
    <property type="match status" value="1"/>
</dbReference>
<reference evidence="5 6" key="1">
    <citation type="journal article" date="2016" name="Nat. Commun.">
        <title>Ectomycorrhizal ecology is imprinted in the genome of the dominant symbiotic fungus Cenococcum geophilum.</title>
        <authorList>
            <consortium name="DOE Joint Genome Institute"/>
            <person name="Peter M."/>
            <person name="Kohler A."/>
            <person name="Ohm R.A."/>
            <person name="Kuo A."/>
            <person name="Krutzmann J."/>
            <person name="Morin E."/>
            <person name="Arend M."/>
            <person name="Barry K.W."/>
            <person name="Binder M."/>
            <person name="Choi C."/>
            <person name="Clum A."/>
            <person name="Copeland A."/>
            <person name="Grisel N."/>
            <person name="Haridas S."/>
            <person name="Kipfer T."/>
            <person name="LaButti K."/>
            <person name="Lindquist E."/>
            <person name="Lipzen A."/>
            <person name="Maire R."/>
            <person name="Meier B."/>
            <person name="Mihaltcheva S."/>
            <person name="Molinier V."/>
            <person name="Murat C."/>
            <person name="Poggeler S."/>
            <person name="Quandt C.A."/>
            <person name="Sperisen C."/>
            <person name="Tritt A."/>
            <person name="Tisserant E."/>
            <person name="Crous P.W."/>
            <person name="Henrissat B."/>
            <person name="Nehls U."/>
            <person name="Egli S."/>
            <person name="Spatafora J.W."/>
            <person name="Grigoriev I.V."/>
            <person name="Martin F.M."/>
        </authorList>
    </citation>
    <scope>NUCLEOTIDE SEQUENCE [LARGE SCALE GENOMIC DNA]</scope>
    <source>
        <strain evidence="5 6">CBS 207.34</strain>
    </source>
</reference>
<evidence type="ECO:0000313" key="5">
    <source>
        <dbReference type="EMBL" id="OCL11323.1"/>
    </source>
</evidence>
<dbReference type="PANTHER" id="PTHR43201">
    <property type="entry name" value="ACYL-COA SYNTHETASE"/>
    <property type="match status" value="1"/>
</dbReference>
<dbReference type="GO" id="GO:0031956">
    <property type="term" value="F:medium-chain fatty acid-CoA ligase activity"/>
    <property type="evidence" value="ECO:0007669"/>
    <property type="project" value="TreeGrafter"/>
</dbReference>
<dbReference type="InterPro" id="IPR000873">
    <property type="entry name" value="AMP-dep_synth/lig_dom"/>
</dbReference>
<dbReference type="Proteomes" id="UP000250140">
    <property type="component" value="Unassembled WGS sequence"/>
</dbReference>
<evidence type="ECO:0000259" key="4">
    <source>
        <dbReference type="Pfam" id="PF13193"/>
    </source>
</evidence>
<dbReference type="CDD" id="cd05917">
    <property type="entry name" value="FACL_like_2"/>
    <property type="match status" value="1"/>
</dbReference>
<evidence type="ECO:0000259" key="3">
    <source>
        <dbReference type="Pfam" id="PF00501"/>
    </source>
</evidence>
<accession>A0A8E2F7E2</accession>
<dbReference type="PANTHER" id="PTHR43201:SF30">
    <property type="entry name" value="AMP-DEPENDENT SYNTHETASE_LIGASE DOMAIN-CONTAINING PROTEIN"/>
    <property type="match status" value="1"/>
</dbReference>
<gene>
    <name evidence="5" type="ORF">AOQ84DRAFT_386915</name>
</gene>
<dbReference type="Pfam" id="PF13193">
    <property type="entry name" value="AMP-binding_C"/>
    <property type="match status" value="1"/>
</dbReference>
<dbReference type="InterPro" id="IPR042099">
    <property type="entry name" value="ANL_N_sf"/>
</dbReference>
<name>A0A8E2F7E2_9PEZI</name>
<dbReference type="Gene3D" id="3.30.300.30">
    <property type="match status" value="1"/>
</dbReference>
<keyword evidence="6" id="KW-1185">Reference proteome</keyword>
<keyword evidence="2 5" id="KW-0436">Ligase</keyword>
<protein>
    <submittedName>
        <fullName evidence="5">Acyl-CoA synthetase/AMP-acid ligase-like protein II</fullName>
    </submittedName>
</protein>
<dbReference type="InterPro" id="IPR025110">
    <property type="entry name" value="AMP-bd_C"/>
</dbReference>
<evidence type="ECO:0000313" key="6">
    <source>
        <dbReference type="Proteomes" id="UP000250140"/>
    </source>
</evidence>
<feature type="domain" description="AMP-dependent synthetase/ligase" evidence="3">
    <location>
        <begin position="51"/>
        <end position="449"/>
    </location>
</feature>
<dbReference type="OrthoDB" id="10253115at2759"/>
<dbReference type="InterPro" id="IPR045851">
    <property type="entry name" value="AMP-bd_C_sf"/>
</dbReference>
<evidence type="ECO:0000256" key="2">
    <source>
        <dbReference type="ARBA" id="ARBA00022598"/>
    </source>
</evidence>
<dbReference type="EMBL" id="KV749065">
    <property type="protein sequence ID" value="OCL11323.1"/>
    <property type="molecule type" value="Genomic_DNA"/>
</dbReference>
<comment type="similarity">
    <text evidence="1">Belongs to the ATP-dependent AMP-binding enzyme family.</text>
</comment>
<dbReference type="InterPro" id="IPR020845">
    <property type="entry name" value="AMP-binding_CS"/>
</dbReference>
<dbReference type="AlphaFoldDB" id="A0A8E2F7E2"/>
<dbReference type="Gene3D" id="3.40.50.12780">
    <property type="entry name" value="N-terminal domain of ligase-like"/>
    <property type="match status" value="1"/>
</dbReference>
<proteinExistence type="inferred from homology"/>
<organism evidence="5 6">
    <name type="scientific">Glonium stellatum</name>
    <dbReference type="NCBI Taxonomy" id="574774"/>
    <lineage>
        <taxon>Eukaryota</taxon>
        <taxon>Fungi</taxon>
        <taxon>Dikarya</taxon>
        <taxon>Ascomycota</taxon>
        <taxon>Pezizomycotina</taxon>
        <taxon>Dothideomycetes</taxon>
        <taxon>Pleosporomycetidae</taxon>
        <taxon>Gloniales</taxon>
        <taxon>Gloniaceae</taxon>
        <taxon>Glonium</taxon>
    </lineage>
</organism>
<feature type="domain" description="AMP-binding enzyme C-terminal" evidence="4">
    <location>
        <begin position="504"/>
        <end position="579"/>
    </location>
</feature>
<dbReference type="Pfam" id="PF00501">
    <property type="entry name" value="AMP-binding"/>
    <property type="match status" value="1"/>
</dbReference>
<sequence length="600" mass="66235">MKIMLRTLVSRRAYACFPLRNYRRGLLTQAFSAGPSEPPLLEQTVGDHFASVVSKYGDRPAVISRHQQTRLTYDVLDQNSNSLARGLKNFGVRKGDRVAVSLGNNIEFATITYALFKLGAILVPLNPAFNAMQVIAALNHLEVSQLVIGTETNLPRKEPRSNIQLLTQLIPNLRGHNLQSELVPSLRSVVIVNNSNGRIDTKEYKCTTLYENVLEDGGPGRPLADQGLDRNDIVNIQFTSGTTSMPKAACLTHRSILNNGNSIGDRMLLTPDDVVCCPPPLFHCFGCILGYMATATHGSCIVFPTEAFDALAALQSVREYHCTALYGVPTMFVAELELLSSGAVPYDGFQYLRTGIAAGSSIPAELMRKLHKTLNLTELTICYGMTETSPVSAMTTIDDPIDKRIDSVGRLLPHILAKVVDPLDWTRVLGVGERGELAVSGYSVMKGYWGDEKKTKEVLVSDPEGRVWMHTGDEASMDAEGYVKITGRIKDLIIKGGENIHPLEVENCLFAHPAVADVSVVGLPDERYGEIVAAFVITHEGKKVSTDEIRTWVRDKLSHHLVPKYVFWVDNYPKTASGKIQKFKLREMGIEWLKNGKELQ</sequence>
<evidence type="ECO:0000256" key="1">
    <source>
        <dbReference type="ARBA" id="ARBA00006432"/>
    </source>
</evidence>
<dbReference type="FunFam" id="3.30.300.30:FF:000008">
    <property type="entry name" value="2,3-dihydroxybenzoate-AMP ligase"/>
    <property type="match status" value="1"/>
</dbReference>
<dbReference type="PROSITE" id="PS00455">
    <property type="entry name" value="AMP_BINDING"/>
    <property type="match status" value="1"/>
</dbReference>